<evidence type="ECO:0000313" key="4">
    <source>
        <dbReference type="Proteomes" id="UP001202887"/>
    </source>
</evidence>
<feature type="region of interest" description="Disordered" evidence="1">
    <location>
        <begin position="1"/>
        <end position="27"/>
    </location>
</feature>
<keyword evidence="2" id="KW-0812">Transmembrane</keyword>
<dbReference type="RefSeq" id="WP_155734108.1">
    <property type="nucleotide sequence ID" value="NZ_CALLXP010000043.1"/>
</dbReference>
<feature type="transmembrane region" description="Helical" evidence="2">
    <location>
        <begin position="35"/>
        <end position="56"/>
    </location>
</feature>
<evidence type="ECO:0000256" key="2">
    <source>
        <dbReference type="SAM" id="Phobius"/>
    </source>
</evidence>
<gene>
    <name evidence="3" type="ORF">K1W68_06855</name>
</gene>
<dbReference type="AlphaFoldDB" id="A0AAW5ERD1"/>
<reference evidence="3" key="2">
    <citation type="submission" date="2022-03" db="EMBL/GenBank/DDBJ databases">
        <authorList>
            <person name="Ryngajllo M."/>
            <person name="Jacek P."/>
            <person name="Kubiak K."/>
        </authorList>
    </citation>
    <scope>NUCLEOTIDE SEQUENCE</scope>
    <source>
        <strain evidence="3">SI1</strain>
    </source>
</reference>
<dbReference type="GeneID" id="61367888"/>
<keyword evidence="2" id="KW-0472">Membrane</keyword>
<keyword evidence="2" id="KW-1133">Transmembrane helix</keyword>
<organism evidence="3 4">
    <name type="scientific">Novacetimonas hansenii</name>
    <name type="common">Komagataeibacter hansenii</name>
    <dbReference type="NCBI Taxonomy" id="436"/>
    <lineage>
        <taxon>Bacteria</taxon>
        <taxon>Pseudomonadati</taxon>
        <taxon>Pseudomonadota</taxon>
        <taxon>Alphaproteobacteria</taxon>
        <taxon>Acetobacterales</taxon>
        <taxon>Acetobacteraceae</taxon>
        <taxon>Novacetimonas</taxon>
    </lineage>
</organism>
<dbReference type="Proteomes" id="UP001202887">
    <property type="component" value="Unassembled WGS sequence"/>
</dbReference>
<protein>
    <submittedName>
        <fullName evidence="3">Uncharacterized protein</fullName>
    </submittedName>
</protein>
<dbReference type="EMBL" id="JAIBCX010000013">
    <property type="protein sequence ID" value="MCJ8353706.1"/>
    <property type="molecule type" value="Genomic_DNA"/>
</dbReference>
<comment type="caution">
    <text evidence="3">The sequence shown here is derived from an EMBL/GenBank/DDBJ whole genome shotgun (WGS) entry which is preliminary data.</text>
</comment>
<proteinExistence type="predicted"/>
<name>A0AAW5ERD1_NOVHA</name>
<evidence type="ECO:0000256" key="1">
    <source>
        <dbReference type="SAM" id="MobiDB-lite"/>
    </source>
</evidence>
<sequence length="57" mass="6195">MPLKSRHRPQGTPTSSSRAPLRPTVPDRLRPARGMVIGIMIGLACWGAIIAAFCLLR</sequence>
<reference evidence="3" key="1">
    <citation type="journal article" date="2021" name="Polymers (Basel)">
        <title>Highly Stretchable Bacterial Cellulose Produced by Komagataeibacter hansenii SI1.</title>
        <authorList>
            <person name="Cielecka I."/>
            <person name="Ryngajllo M."/>
            <person name="Maniukiewicz W."/>
            <person name="Bielecki S."/>
        </authorList>
    </citation>
    <scope>NUCLEOTIDE SEQUENCE</scope>
    <source>
        <strain evidence="3">SI1</strain>
    </source>
</reference>
<accession>A0AAW5ERD1</accession>
<evidence type="ECO:0000313" key="3">
    <source>
        <dbReference type="EMBL" id="MCJ8353706.1"/>
    </source>
</evidence>